<dbReference type="Proteomes" id="UP000009192">
    <property type="component" value="Unassembled WGS sequence"/>
</dbReference>
<feature type="coiled-coil region" evidence="1">
    <location>
        <begin position="24"/>
        <end position="69"/>
    </location>
</feature>
<dbReference type="eggNOG" id="ENOG502TA7F">
    <property type="taxonomic scope" value="Eukaryota"/>
</dbReference>
<dbReference type="AlphaFoldDB" id="B4KD17"/>
<evidence type="ECO:0000313" key="3">
    <source>
        <dbReference type="Proteomes" id="UP000009192"/>
    </source>
</evidence>
<gene>
    <name evidence="2" type="primary">Dmoj\GI23902</name>
    <name evidence="2" type="ORF">Dmoj_GI23902</name>
</gene>
<organism evidence="2 3">
    <name type="scientific">Drosophila mojavensis</name>
    <name type="common">Fruit fly</name>
    <dbReference type="NCBI Taxonomy" id="7230"/>
    <lineage>
        <taxon>Eukaryota</taxon>
        <taxon>Metazoa</taxon>
        <taxon>Ecdysozoa</taxon>
        <taxon>Arthropoda</taxon>
        <taxon>Hexapoda</taxon>
        <taxon>Insecta</taxon>
        <taxon>Pterygota</taxon>
        <taxon>Neoptera</taxon>
        <taxon>Endopterygota</taxon>
        <taxon>Diptera</taxon>
        <taxon>Brachycera</taxon>
        <taxon>Muscomorpha</taxon>
        <taxon>Ephydroidea</taxon>
        <taxon>Drosophilidae</taxon>
        <taxon>Drosophila</taxon>
    </lineage>
</organism>
<dbReference type="OrthoDB" id="7899985at2759"/>
<evidence type="ECO:0000256" key="1">
    <source>
        <dbReference type="SAM" id="Coils"/>
    </source>
</evidence>
<protein>
    <submittedName>
        <fullName evidence="2">Uncharacterized protein</fullName>
    </submittedName>
</protein>
<reference evidence="2 3" key="1">
    <citation type="journal article" date="2007" name="Nature">
        <title>Evolution of genes and genomes on the Drosophila phylogeny.</title>
        <authorList>
            <consortium name="Drosophila 12 Genomes Consortium"/>
            <person name="Clark A.G."/>
            <person name="Eisen M.B."/>
            <person name="Smith D.R."/>
            <person name="Bergman C.M."/>
            <person name="Oliver B."/>
            <person name="Markow T.A."/>
            <person name="Kaufman T.C."/>
            <person name="Kellis M."/>
            <person name="Gelbart W."/>
            <person name="Iyer V.N."/>
            <person name="Pollard D.A."/>
            <person name="Sackton T.B."/>
            <person name="Larracuente A.M."/>
            <person name="Singh N.D."/>
            <person name="Abad J.P."/>
            <person name="Abt D.N."/>
            <person name="Adryan B."/>
            <person name="Aguade M."/>
            <person name="Akashi H."/>
            <person name="Anderson W.W."/>
            <person name="Aquadro C.F."/>
            <person name="Ardell D.H."/>
            <person name="Arguello R."/>
            <person name="Artieri C.G."/>
            <person name="Barbash D.A."/>
            <person name="Barker D."/>
            <person name="Barsanti P."/>
            <person name="Batterham P."/>
            <person name="Batzoglou S."/>
            <person name="Begun D."/>
            <person name="Bhutkar A."/>
            <person name="Blanco E."/>
            <person name="Bosak S.A."/>
            <person name="Bradley R.K."/>
            <person name="Brand A.D."/>
            <person name="Brent M.R."/>
            <person name="Brooks A.N."/>
            <person name="Brown R.H."/>
            <person name="Butlin R.K."/>
            <person name="Caggese C."/>
            <person name="Calvi B.R."/>
            <person name="Bernardo de Carvalho A."/>
            <person name="Caspi A."/>
            <person name="Castrezana S."/>
            <person name="Celniker S.E."/>
            <person name="Chang J.L."/>
            <person name="Chapple C."/>
            <person name="Chatterji S."/>
            <person name="Chinwalla A."/>
            <person name="Civetta A."/>
            <person name="Clifton S.W."/>
            <person name="Comeron J.M."/>
            <person name="Costello J.C."/>
            <person name="Coyne J.A."/>
            <person name="Daub J."/>
            <person name="David R.G."/>
            <person name="Delcher A.L."/>
            <person name="Delehaunty K."/>
            <person name="Do C.B."/>
            <person name="Ebling H."/>
            <person name="Edwards K."/>
            <person name="Eickbush T."/>
            <person name="Evans J.D."/>
            <person name="Filipski A."/>
            <person name="Findeiss S."/>
            <person name="Freyhult E."/>
            <person name="Fulton L."/>
            <person name="Fulton R."/>
            <person name="Garcia A.C."/>
            <person name="Gardiner A."/>
            <person name="Garfield D.A."/>
            <person name="Garvin B.E."/>
            <person name="Gibson G."/>
            <person name="Gilbert D."/>
            <person name="Gnerre S."/>
            <person name="Godfrey J."/>
            <person name="Good R."/>
            <person name="Gotea V."/>
            <person name="Gravely B."/>
            <person name="Greenberg A.J."/>
            <person name="Griffiths-Jones S."/>
            <person name="Gross S."/>
            <person name="Guigo R."/>
            <person name="Gustafson E.A."/>
            <person name="Haerty W."/>
            <person name="Hahn M.W."/>
            <person name="Halligan D.L."/>
            <person name="Halpern A.L."/>
            <person name="Halter G.M."/>
            <person name="Han M.V."/>
            <person name="Heger A."/>
            <person name="Hillier L."/>
            <person name="Hinrichs A.S."/>
            <person name="Holmes I."/>
            <person name="Hoskins R.A."/>
            <person name="Hubisz M.J."/>
            <person name="Hultmark D."/>
            <person name="Huntley M.A."/>
            <person name="Jaffe D.B."/>
            <person name="Jagadeeshan S."/>
            <person name="Jeck W.R."/>
            <person name="Johnson J."/>
            <person name="Jones C.D."/>
            <person name="Jordan W.C."/>
            <person name="Karpen G.H."/>
            <person name="Kataoka E."/>
            <person name="Keightley P.D."/>
            <person name="Kheradpour P."/>
            <person name="Kirkness E.F."/>
            <person name="Koerich L.B."/>
            <person name="Kristiansen K."/>
            <person name="Kudrna D."/>
            <person name="Kulathinal R.J."/>
            <person name="Kumar S."/>
            <person name="Kwok R."/>
            <person name="Lander E."/>
            <person name="Langley C.H."/>
            <person name="Lapoint R."/>
            <person name="Lazzaro B.P."/>
            <person name="Lee S.J."/>
            <person name="Levesque L."/>
            <person name="Li R."/>
            <person name="Lin C.F."/>
            <person name="Lin M.F."/>
            <person name="Lindblad-Toh K."/>
            <person name="Llopart A."/>
            <person name="Long M."/>
            <person name="Low L."/>
            <person name="Lozovsky E."/>
            <person name="Lu J."/>
            <person name="Luo M."/>
            <person name="Machado C.A."/>
            <person name="Makalowski W."/>
            <person name="Marzo M."/>
            <person name="Matsuda M."/>
            <person name="Matzkin L."/>
            <person name="McAllister B."/>
            <person name="McBride C.S."/>
            <person name="McKernan B."/>
            <person name="McKernan K."/>
            <person name="Mendez-Lago M."/>
            <person name="Minx P."/>
            <person name="Mollenhauer M.U."/>
            <person name="Montooth K."/>
            <person name="Mount S.M."/>
            <person name="Mu X."/>
            <person name="Myers E."/>
            <person name="Negre B."/>
            <person name="Newfeld S."/>
            <person name="Nielsen R."/>
            <person name="Noor M.A."/>
            <person name="O'Grady P."/>
            <person name="Pachter L."/>
            <person name="Papaceit M."/>
            <person name="Parisi M.J."/>
            <person name="Parisi M."/>
            <person name="Parts L."/>
            <person name="Pedersen J.S."/>
            <person name="Pesole G."/>
            <person name="Phillippy A.M."/>
            <person name="Ponting C.P."/>
            <person name="Pop M."/>
            <person name="Porcelli D."/>
            <person name="Powell J.R."/>
            <person name="Prohaska S."/>
            <person name="Pruitt K."/>
            <person name="Puig M."/>
            <person name="Quesneville H."/>
            <person name="Ram K.R."/>
            <person name="Rand D."/>
            <person name="Rasmussen M.D."/>
            <person name="Reed L.K."/>
            <person name="Reenan R."/>
            <person name="Reily A."/>
            <person name="Remington K.A."/>
            <person name="Rieger T.T."/>
            <person name="Ritchie M.G."/>
            <person name="Robin C."/>
            <person name="Rogers Y.H."/>
            <person name="Rohde C."/>
            <person name="Rozas J."/>
            <person name="Rubenfield M.J."/>
            <person name="Ruiz A."/>
            <person name="Russo S."/>
            <person name="Salzberg S.L."/>
            <person name="Sanchez-Gracia A."/>
            <person name="Saranga D.J."/>
            <person name="Sato H."/>
            <person name="Schaeffer S.W."/>
            <person name="Schatz M.C."/>
            <person name="Schlenke T."/>
            <person name="Schwartz R."/>
            <person name="Segarra C."/>
            <person name="Singh R.S."/>
            <person name="Sirot L."/>
            <person name="Sirota M."/>
            <person name="Sisneros N.B."/>
            <person name="Smith C.D."/>
            <person name="Smith T.F."/>
            <person name="Spieth J."/>
            <person name="Stage D.E."/>
            <person name="Stark A."/>
            <person name="Stephan W."/>
            <person name="Strausberg R.L."/>
            <person name="Strempel S."/>
            <person name="Sturgill D."/>
            <person name="Sutton G."/>
            <person name="Sutton G.G."/>
            <person name="Tao W."/>
            <person name="Teichmann S."/>
            <person name="Tobari Y.N."/>
            <person name="Tomimura Y."/>
            <person name="Tsolas J.M."/>
            <person name="Valente V.L."/>
            <person name="Venter E."/>
            <person name="Venter J.C."/>
            <person name="Vicario S."/>
            <person name="Vieira F.G."/>
            <person name="Vilella A.J."/>
            <person name="Villasante A."/>
            <person name="Walenz B."/>
            <person name="Wang J."/>
            <person name="Wasserman M."/>
            <person name="Watts T."/>
            <person name="Wilson D."/>
            <person name="Wilson R.K."/>
            <person name="Wing R.A."/>
            <person name="Wolfner M.F."/>
            <person name="Wong A."/>
            <person name="Wong G.K."/>
            <person name="Wu C.I."/>
            <person name="Wu G."/>
            <person name="Yamamoto D."/>
            <person name="Yang H.P."/>
            <person name="Yang S.P."/>
            <person name="Yorke J.A."/>
            <person name="Yoshida K."/>
            <person name="Zdobnov E."/>
            <person name="Zhang P."/>
            <person name="Zhang Y."/>
            <person name="Zimin A.V."/>
            <person name="Baldwin J."/>
            <person name="Abdouelleil A."/>
            <person name="Abdulkadir J."/>
            <person name="Abebe A."/>
            <person name="Abera B."/>
            <person name="Abreu J."/>
            <person name="Acer S.C."/>
            <person name="Aftuck L."/>
            <person name="Alexander A."/>
            <person name="An P."/>
            <person name="Anderson E."/>
            <person name="Anderson S."/>
            <person name="Arachi H."/>
            <person name="Azer M."/>
            <person name="Bachantsang P."/>
            <person name="Barry A."/>
            <person name="Bayul T."/>
            <person name="Berlin A."/>
            <person name="Bessette D."/>
            <person name="Bloom T."/>
            <person name="Blye J."/>
            <person name="Boguslavskiy L."/>
            <person name="Bonnet C."/>
            <person name="Boukhgalter B."/>
            <person name="Bourzgui I."/>
            <person name="Brown A."/>
            <person name="Cahill P."/>
            <person name="Channer S."/>
            <person name="Cheshatsang Y."/>
            <person name="Chuda L."/>
            <person name="Citroen M."/>
            <person name="Collymore A."/>
            <person name="Cooke P."/>
            <person name="Costello M."/>
            <person name="D'Aco K."/>
            <person name="Daza R."/>
            <person name="De Haan G."/>
            <person name="DeGray S."/>
            <person name="DeMaso C."/>
            <person name="Dhargay N."/>
            <person name="Dooley K."/>
            <person name="Dooley E."/>
            <person name="Doricent M."/>
            <person name="Dorje P."/>
            <person name="Dorjee K."/>
            <person name="Dupes A."/>
            <person name="Elong R."/>
            <person name="Falk J."/>
            <person name="Farina A."/>
            <person name="Faro S."/>
            <person name="Ferguson D."/>
            <person name="Fisher S."/>
            <person name="Foley C.D."/>
            <person name="Franke A."/>
            <person name="Friedrich D."/>
            <person name="Gadbois L."/>
            <person name="Gearin G."/>
            <person name="Gearin C.R."/>
            <person name="Giannoukos G."/>
            <person name="Goode T."/>
            <person name="Graham J."/>
            <person name="Grandbois E."/>
            <person name="Grewal S."/>
            <person name="Gyaltsen K."/>
            <person name="Hafez N."/>
            <person name="Hagos B."/>
            <person name="Hall J."/>
            <person name="Henson C."/>
            <person name="Hollinger A."/>
            <person name="Honan T."/>
            <person name="Huard M.D."/>
            <person name="Hughes L."/>
            <person name="Hurhula B."/>
            <person name="Husby M.E."/>
            <person name="Kamat A."/>
            <person name="Kanga B."/>
            <person name="Kashin S."/>
            <person name="Khazanovich D."/>
            <person name="Kisner P."/>
            <person name="Lance K."/>
            <person name="Lara M."/>
            <person name="Lee W."/>
            <person name="Lennon N."/>
            <person name="Letendre F."/>
            <person name="LeVine R."/>
            <person name="Lipovsky A."/>
            <person name="Liu X."/>
            <person name="Liu J."/>
            <person name="Liu S."/>
            <person name="Lokyitsang T."/>
            <person name="Lokyitsang Y."/>
            <person name="Lubonja R."/>
            <person name="Lui A."/>
            <person name="MacDonald P."/>
            <person name="Magnisalis V."/>
            <person name="Maru K."/>
            <person name="Matthews C."/>
            <person name="McCusker W."/>
            <person name="McDonough S."/>
            <person name="Mehta T."/>
            <person name="Meldrim J."/>
            <person name="Meneus L."/>
            <person name="Mihai O."/>
            <person name="Mihalev A."/>
            <person name="Mihova T."/>
            <person name="Mittelman R."/>
            <person name="Mlenga V."/>
            <person name="Montmayeur A."/>
            <person name="Mulrain L."/>
            <person name="Navidi A."/>
            <person name="Naylor J."/>
            <person name="Negash T."/>
            <person name="Nguyen T."/>
            <person name="Nguyen N."/>
            <person name="Nicol R."/>
            <person name="Norbu C."/>
            <person name="Norbu N."/>
            <person name="Novod N."/>
            <person name="O'Neill B."/>
            <person name="Osman S."/>
            <person name="Markiewicz E."/>
            <person name="Oyono O.L."/>
            <person name="Patti C."/>
            <person name="Phunkhang P."/>
            <person name="Pierre F."/>
            <person name="Priest M."/>
            <person name="Raghuraman S."/>
            <person name="Rege F."/>
            <person name="Reyes R."/>
            <person name="Rise C."/>
            <person name="Rogov P."/>
            <person name="Ross K."/>
            <person name="Ryan E."/>
            <person name="Settipalli S."/>
            <person name="Shea T."/>
            <person name="Sherpa N."/>
            <person name="Shi L."/>
            <person name="Shih D."/>
            <person name="Sparrow T."/>
            <person name="Spaulding J."/>
            <person name="Stalker J."/>
            <person name="Stange-Thomann N."/>
            <person name="Stavropoulos S."/>
            <person name="Stone C."/>
            <person name="Strader C."/>
            <person name="Tesfaye S."/>
            <person name="Thomson T."/>
            <person name="Thoulutsang Y."/>
            <person name="Thoulutsang D."/>
            <person name="Topham K."/>
            <person name="Topping I."/>
            <person name="Tsamla T."/>
            <person name="Vassiliev H."/>
            <person name="Vo A."/>
            <person name="Wangchuk T."/>
            <person name="Wangdi T."/>
            <person name="Weiand M."/>
            <person name="Wilkinson J."/>
            <person name="Wilson A."/>
            <person name="Yadav S."/>
            <person name="Young G."/>
            <person name="Yu Q."/>
            <person name="Zembek L."/>
            <person name="Zhong D."/>
            <person name="Zimmer A."/>
            <person name="Zwirko Z."/>
            <person name="Jaffe D.B."/>
            <person name="Alvarez P."/>
            <person name="Brockman W."/>
            <person name="Butler J."/>
            <person name="Chin C."/>
            <person name="Gnerre S."/>
            <person name="Grabherr M."/>
            <person name="Kleber M."/>
            <person name="Mauceli E."/>
            <person name="MacCallum I."/>
        </authorList>
    </citation>
    <scope>NUCLEOTIDE SEQUENCE [LARGE SCALE GENOMIC DNA]</scope>
    <source>
        <strain evidence="3">Tucson 15081-1352.22</strain>
    </source>
</reference>
<dbReference type="HOGENOM" id="CLU_940958_0_0_1"/>
<name>B4KD17_DROMO</name>
<keyword evidence="3" id="KW-1185">Reference proteome</keyword>
<keyword evidence="1" id="KW-0175">Coiled coil</keyword>
<evidence type="ECO:0000313" key="2">
    <source>
        <dbReference type="EMBL" id="EDW13787.2"/>
    </source>
</evidence>
<sequence>MLDGCGDELPNPHKNCLREMLNTLICSDQDVKRLNTELRNLQTELNEELRKIEKENATCEDVKKKMMEKTVKPRLCEPDEEQAELTKRLINLDEVKHFYSKRSEEIRKRRDNIIMYARQCMQAYNEEKCKFKAFHENTVDYIKRTATLSQDRAVVLRCERDVCEMHKRFVKEVANLKHCETQLQPFFKLLKESDPNVYCECCCLKDYDWLPQGKNMEAVDAAAKELKEKMGKTLVSAFAQLHIHMPQDMYGFIAGYLMNVERNEHEVKEKLDLFQDHEECQVKELPDPTYRCDNECPKQEYRNI</sequence>
<dbReference type="SMR" id="B4KD17"/>
<dbReference type="EMBL" id="CH933806">
    <property type="protein sequence ID" value="EDW13787.2"/>
    <property type="molecule type" value="Genomic_DNA"/>
</dbReference>
<proteinExistence type="predicted"/>
<accession>B4KD17</accession>
<dbReference type="InParanoid" id="B4KD17"/>
<dbReference type="KEGG" id="dmo:Dmoj_GI23902"/>